<gene>
    <name evidence="1" type="ORF">GA0070616_2544</name>
</gene>
<dbReference type="EMBL" id="FMHT01000003">
    <property type="protein sequence ID" value="SCL22476.1"/>
    <property type="molecule type" value="Genomic_DNA"/>
</dbReference>
<keyword evidence="2" id="KW-1185">Reference proteome</keyword>
<dbReference type="OrthoDB" id="3393036at2"/>
<proteinExistence type="predicted"/>
<dbReference type="Proteomes" id="UP000199699">
    <property type="component" value="Unassembled WGS sequence"/>
</dbReference>
<accession>A0A1C6RZ10</accession>
<sequence>MTYYRRRRHVTEHNPARPSWRCRACGRFWPCSAAKLLLLATYRDRRTALIDHLEGLQAQATEEMAGQNGNRPPDLTDRFTAWAQAG</sequence>
<protein>
    <recommendedName>
        <fullName evidence="3">Flavin reductase</fullName>
    </recommendedName>
</protein>
<name>A0A1C6RZ10_9ACTN</name>
<evidence type="ECO:0008006" key="3">
    <source>
        <dbReference type="Google" id="ProtNLM"/>
    </source>
</evidence>
<evidence type="ECO:0000313" key="1">
    <source>
        <dbReference type="EMBL" id="SCL22476.1"/>
    </source>
</evidence>
<organism evidence="1 2">
    <name type="scientific">Micromonospora nigra</name>
    <dbReference type="NCBI Taxonomy" id="145857"/>
    <lineage>
        <taxon>Bacteria</taxon>
        <taxon>Bacillati</taxon>
        <taxon>Actinomycetota</taxon>
        <taxon>Actinomycetes</taxon>
        <taxon>Micromonosporales</taxon>
        <taxon>Micromonosporaceae</taxon>
        <taxon>Micromonospora</taxon>
    </lineage>
</organism>
<dbReference type="AlphaFoldDB" id="A0A1C6RZ10"/>
<reference evidence="1 2" key="1">
    <citation type="submission" date="2016-06" db="EMBL/GenBank/DDBJ databases">
        <authorList>
            <person name="Kjaerup R.B."/>
            <person name="Dalgaard T.S."/>
            <person name="Juul-Madsen H.R."/>
        </authorList>
    </citation>
    <scope>NUCLEOTIDE SEQUENCE [LARGE SCALE GENOMIC DNA]</scope>
    <source>
        <strain evidence="1 2">DSM 43818</strain>
    </source>
</reference>
<evidence type="ECO:0000313" key="2">
    <source>
        <dbReference type="Proteomes" id="UP000199699"/>
    </source>
</evidence>